<evidence type="ECO:0000256" key="10">
    <source>
        <dbReference type="SAM" id="MobiDB-lite"/>
    </source>
</evidence>
<dbReference type="GO" id="GO:0043022">
    <property type="term" value="F:ribosome binding"/>
    <property type="evidence" value="ECO:0007669"/>
    <property type="project" value="TreeGrafter"/>
</dbReference>
<feature type="region of interest" description="Disordered" evidence="10">
    <location>
        <begin position="541"/>
        <end position="643"/>
    </location>
</feature>
<dbReference type="InterPro" id="IPR011990">
    <property type="entry name" value="TPR-like_helical_dom_sf"/>
</dbReference>
<evidence type="ECO:0000256" key="3">
    <source>
        <dbReference type="ARBA" id="ARBA00007676"/>
    </source>
</evidence>
<dbReference type="GO" id="GO:0006614">
    <property type="term" value="P:SRP-dependent cotranslational protein targeting to membrane"/>
    <property type="evidence" value="ECO:0007669"/>
    <property type="project" value="UniProtKB-UniRule"/>
</dbReference>
<feature type="domain" description="Signal recognition particle SRP72 subunit RNA-binding" evidence="11">
    <location>
        <begin position="544"/>
        <end position="592"/>
    </location>
</feature>
<keyword evidence="13" id="KW-1185">Reference proteome</keyword>
<dbReference type="PANTHER" id="PTHR14094:SF9">
    <property type="entry name" value="SIGNAL RECOGNITION PARTICLE SUBUNIT SRP72"/>
    <property type="match status" value="1"/>
</dbReference>
<keyword evidence="7 9" id="KW-0733">Signal recognition particle</keyword>
<dbReference type="AlphaFoldDB" id="A0AB34KVN3"/>
<sequence length="643" mass="69784">MAAALASLLKKTHIEDHDEILRSAEAALKQSKGDLETQHVKAVALLNLDRYSDAVTAIEAGGDKLKEKVRLEYAYALYKSGKSAEAAEIAAKGSQRGYSHVEAQARYRTEDFQRAAELYKQLSANQAQDAEADLRVNASAVDAQLEWSGKGAMVQNKRAARGDLEAFETAYNAACGSIARGELGQGEVLLKRARDLCESVEDMTEEDKETELLPIAVQQIYVLTRLGRHEEANKLGQSIGEKTFPDQSSKLIARVNSIAAAGVPSNPFLAQRLLAFDLETLKPDYPFAYQTAALEQNSSATELLAMKFGGVVDSTSKALSKQDGATLDRRLNGLSVVNAAAHARNKVGKDALKHFLPLLEKRPNDIGLILTIVQSYVQIGNLTSATVHLEKFLTKLENSANGSDLDMRFAPGLVGTLVSLYNSQSRREPARSALGKAATHWRTRSNHSRGVIHLLKAAGSSLTESQDPSHQTLARDIFQDLHDKEPSDRYAAAGLLAASPATAKSSDLSSLQPVDQLVKDIDVEALEAAGIAQPPASVIAAATRKRPAEEQQTKPKKHKKLCKSKMPKDYDPNRTPDPERWLPLRDRSSYKPKGKKGKAKQAMMAQGAVSEDSRPATPGADVVKSKQQQQGGGKKKKGKGNKW</sequence>
<organism evidence="12 13">
    <name type="scientific">Cladosporium halotolerans</name>
    <dbReference type="NCBI Taxonomy" id="1052096"/>
    <lineage>
        <taxon>Eukaryota</taxon>
        <taxon>Fungi</taxon>
        <taxon>Dikarya</taxon>
        <taxon>Ascomycota</taxon>
        <taxon>Pezizomycotina</taxon>
        <taxon>Dothideomycetes</taxon>
        <taxon>Dothideomycetidae</taxon>
        <taxon>Cladosporiales</taxon>
        <taxon>Cladosporiaceae</taxon>
        <taxon>Cladosporium</taxon>
    </lineage>
</organism>
<evidence type="ECO:0000256" key="9">
    <source>
        <dbReference type="PIRNR" id="PIRNR038922"/>
    </source>
</evidence>
<evidence type="ECO:0000256" key="5">
    <source>
        <dbReference type="ARBA" id="ARBA00022490"/>
    </source>
</evidence>
<evidence type="ECO:0000256" key="2">
    <source>
        <dbReference type="ARBA" id="ARBA00004496"/>
    </source>
</evidence>
<keyword evidence="5 9" id="KW-0963">Cytoplasm</keyword>
<comment type="caution">
    <text evidence="12">The sequence shown here is derived from an EMBL/GenBank/DDBJ whole genome shotgun (WGS) entry which is preliminary data.</text>
</comment>
<name>A0AB34KVN3_9PEZI</name>
<dbReference type="PANTHER" id="PTHR14094">
    <property type="entry name" value="SIGNAL RECOGNITION PARTICLE 72"/>
    <property type="match status" value="1"/>
</dbReference>
<accession>A0AB34KVN3</accession>
<dbReference type="PIRSF" id="PIRSF038922">
    <property type="entry name" value="SRP72"/>
    <property type="match status" value="1"/>
</dbReference>
<dbReference type="SUPFAM" id="SSF48452">
    <property type="entry name" value="TPR-like"/>
    <property type="match status" value="1"/>
</dbReference>
<evidence type="ECO:0000313" key="13">
    <source>
        <dbReference type="Proteomes" id="UP000803884"/>
    </source>
</evidence>
<dbReference type="GeneID" id="96004179"/>
<reference evidence="12 13" key="1">
    <citation type="journal article" date="2020" name="Microbiol. Resour. Announc.">
        <title>Draft Genome Sequence of a Cladosporium Species Isolated from the Mesophotic Ascidian Didemnum maculosum.</title>
        <authorList>
            <person name="Gioti A."/>
            <person name="Siaperas R."/>
            <person name="Nikolaivits E."/>
            <person name="Le Goff G."/>
            <person name="Ouazzani J."/>
            <person name="Kotoulas G."/>
            <person name="Topakas E."/>
        </authorList>
    </citation>
    <scope>NUCLEOTIDE SEQUENCE [LARGE SCALE GENOMIC DNA]</scope>
    <source>
        <strain evidence="12 13">TM138-S3</strain>
    </source>
</reference>
<proteinExistence type="inferred from homology"/>
<protein>
    <recommendedName>
        <fullName evidence="4 9">Signal recognition particle subunit SRP72</fullName>
    </recommendedName>
</protein>
<evidence type="ECO:0000256" key="8">
    <source>
        <dbReference type="ARBA" id="ARBA00023274"/>
    </source>
</evidence>
<dbReference type="InterPro" id="IPR026270">
    <property type="entry name" value="SRP72"/>
</dbReference>
<keyword evidence="8 9" id="KW-0687">Ribonucleoprotein</keyword>
<feature type="compositionally biased region" description="Basic residues" evidence="10">
    <location>
        <begin position="554"/>
        <end position="565"/>
    </location>
</feature>
<evidence type="ECO:0000256" key="4">
    <source>
        <dbReference type="ARBA" id="ARBA00018350"/>
    </source>
</evidence>
<dbReference type="InterPro" id="IPR031545">
    <property type="entry name" value="SRP72_TPR-like"/>
</dbReference>
<feature type="compositionally biased region" description="Basic residues" evidence="10">
    <location>
        <begin position="590"/>
        <end position="599"/>
    </location>
</feature>
<dbReference type="Pfam" id="PF08492">
    <property type="entry name" value="SRP72"/>
    <property type="match status" value="1"/>
</dbReference>
<dbReference type="EMBL" id="JAAQHG020000006">
    <property type="protein sequence ID" value="KAL1588823.1"/>
    <property type="molecule type" value="Genomic_DNA"/>
</dbReference>
<evidence type="ECO:0000256" key="7">
    <source>
        <dbReference type="ARBA" id="ARBA00023135"/>
    </source>
</evidence>
<dbReference type="GO" id="GO:0008312">
    <property type="term" value="F:7S RNA binding"/>
    <property type="evidence" value="ECO:0007669"/>
    <property type="project" value="InterPro"/>
</dbReference>
<evidence type="ECO:0000256" key="6">
    <source>
        <dbReference type="ARBA" id="ARBA00022824"/>
    </source>
</evidence>
<evidence type="ECO:0000313" key="12">
    <source>
        <dbReference type="EMBL" id="KAL1588823.1"/>
    </source>
</evidence>
<dbReference type="InterPro" id="IPR013699">
    <property type="entry name" value="Signal_recog_part_SRP72_RNA-bd"/>
</dbReference>
<keyword evidence="6" id="KW-0256">Endoplasmic reticulum</keyword>
<feature type="compositionally biased region" description="Basic residues" evidence="10">
    <location>
        <begin position="633"/>
        <end position="643"/>
    </location>
</feature>
<dbReference type="Pfam" id="PF17004">
    <property type="entry name" value="SRP_TPR_like"/>
    <property type="match status" value="1"/>
</dbReference>
<dbReference type="Gene3D" id="1.25.40.10">
    <property type="entry name" value="Tetratricopeptide repeat domain"/>
    <property type="match status" value="1"/>
</dbReference>
<comment type="function">
    <text evidence="9">Component of the signal recognition particle (SRP) complex, a ribonucleoprotein complex that mediates the cotranslational targeting of secretory and membrane proteins to the endoplasmic reticulum (ER).</text>
</comment>
<dbReference type="RefSeq" id="XP_069231928.1">
    <property type="nucleotide sequence ID" value="XM_069371341.1"/>
</dbReference>
<dbReference type="GO" id="GO:0005786">
    <property type="term" value="C:signal recognition particle, endoplasmic reticulum targeting"/>
    <property type="evidence" value="ECO:0007669"/>
    <property type="project" value="UniProtKB-UniRule"/>
</dbReference>
<dbReference type="Proteomes" id="UP000803884">
    <property type="component" value="Unassembled WGS sequence"/>
</dbReference>
<evidence type="ECO:0000256" key="1">
    <source>
        <dbReference type="ARBA" id="ARBA00004240"/>
    </source>
</evidence>
<gene>
    <name evidence="12" type="ORF">WHR41_02735</name>
</gene>
<feature type="compositionally biased region" description="Basic and acidic residues" evidence="10">
    <location>
        <begin position="566"/>
        <end position="589"/>
    </location>
</feature>
<dbReference type="GO" id="GO:0005783">
    <property type="term" value="C:endoplasmic reticulum"/>
    <property type="evidence" value="ECO:0007669"/>
    <property type="project" value="UniProtKB-SubCell"/>
</dbReference>
<dbReference type="FunFam" id="1.25.40.10:FF:000512">
    <property type="entry name" value="Signal recognition particle subunit SRP72"/>
    <property type="match status" value="1"/>
</dbReference>
<comment type="similarity">
    <text evidence="3 9">Belongs to the SRP72 family.</text>
</comment>
<evidence type="ECO:0000259" key="11">
    <source>
        <dbReference type="Pfam" id="PF08492"/>
    </source>
</evidence>
<comment type="subcellular location">
    <subcellularLocation>
        <location evidence="2 9">Cytoplasm</location>
    </subcellularLocation>
    <subcellularLocation>
        <location evidence="1">Endoplasmic reticulum</location>
    </subcellularLocation>
</comment>